<name>F4XJI9_9CYAN</name>
<proteinExistence type="predicted"/>
<evidence type="ECO:0000313" key="1">
    <source>
        <dbReference type="EMBL" id="EGJ35269.1"/>
    </source>
</evidence>
<dbReference type="HOGENOM" id="CLU_3202166_0_0_3"/>
<dbReference type="EMBL" id="GL890823">
    <property type="protein sequence ID" value="EGJ35269.1"/>
    <property type="molecule type" value="Genomic_DNA"/>
</dbReference>
<keyword evidence="2" id="KW-1185">Reference proteome</keyword>
<gene>
    <name evidence="1" type="ORF">LYNGBM3L_06580</name>
</gene>
<accession>F4XJI9</accession>
<reference evidence="2" key="1">
    <citation type="journal article" date="2011" name="Proc. Natl. Acad. Sci. U.S.A.">
        <title>Genomic insights into the physiology and ecology of the marine filamentous cyanobacterium Lyngbya majuscula.</title>
        <authorList>
            <person name="Jones A.C."/>
            <person name="Monroe E.A."/>
            <person name="Podell S."/>
            <person name="Hess W.R."/>
            <person name="Klages S."/>
            <person name="Esquenazi E."/>
            <person name="Niessen S."/>
            <person name="Hoover H."/>
            <person name="Rothmann M."/>
            <person name="Lasken R.S."/>
            <person name="Yates J.R.III."/>
            <person name="Reinhardt R."/>
            <person name="Kube M."/>
            <person name="Burkart M.D."/>
            <person name="Allen E.E."/>
            <person name="Dorrestein P.C."/>
            <person name="Gerwick W.H."/>
            <person name="Gerwick L."/>
        </authorList>
    </citation>
    <scope>NUCLEOTIDE SEQUENCE [LARGE SCALE GENOMIC DNA]</scope>
    <source>
        <strain evidence="2">3L</strain>
    </source>
</reference>
<protein>
    <submittedName>
        <fullName evidence="1">Uncharacterized protein</fullName>
    </submittedName>
</protein>
<sequence length="45" mass="5168">MRTKLIIFRQDAKGKSQYLRGLYGDNPEIALYIIITINAINKQSV</sequence>
<evidence type="ECO:0000313" key="2">
    <source>
        <dbReference type="Proteomes" id="UP000003959"/>
    </source>
</evidence>
<dbReference type="Proteomes" id="UP000003959">
    <property type="component" value="Unassembled WGS sequence"/>
</dbReference>
<dbReference type="AlphaFoldDB" id="F4XJI9"/>
<organism evidence="1 2">
    <name type="scientific">Moorena producens 3L</name>
    <dbReference type="NCBI Taxonomy" id="489825"/>
    <lineage>
        <taxon>Bacteria</taxon>
        <taxon>Bacillati</taxon>
        <taxon>Cyanobacteriota</taxon>
        <taxon>Cyanophyceae</taxon>
        <taxon>Coleofasciculales</taxon>
        <taxon>Coleofasciculaceae</taxon>
        <taxon>Moorena</taxon>
    </lineage>
</organism>